<reference evidence="1 2" key="1">
    <citation type="submission" date="2016-05" db="EMBL/GenBank/DDBJ databases">
        <title>Draft genome sequence of Pediococcus parvulus 2.6, a probiotic beta-glucan producer strain.</title>
        <authorList>
            <person name="Mohedano M.L."/>
            <person name="Perez-Ramos A."/>
            <person name="Duenas M.T."/>
            <person name="Lamontanara A."/>
            <person name="Orru L."/>
            <person name="Spano G."/>
            <person name="Capozzi V."/>
            <person name="Lopez P."/>
        </authorList>
    </citation>
    <scope>NUCLEOTIDE SEQUENCE [LARGE SCALE GENOMIC DNA]</scope>
    <source>
        <strain evidence="1 2">2.6</strain>
    </source>
</reference>
<dbReference type="RefSeq" id="WP_068808151.1">
    <property type="nucleotide sequence ID" value="NZ_LXND01000083.1"/>
</dbReference>
<evidence type="ECO:0000313" key="2">
    <source>
        <dbReference type="Proteomes" id="UP000077280"/>
    </source>
</evidence>
<evidence type="ECO:0008006" key="3">
    <source>
        <dbReference type="Google" id="ProtNLM"/>
    </source>
</evidence>
<organism evidence="1 2">
    <name type="scientific">Pediococcus parvulus</name>
    <dbReference type="NCBI Taxonomy" id="54062"/>
    <lineage>
        <taxon>Bacteria</taxon>
        <taxon>Bacillati</taxon>
        <taxon>Bacillota</taxon>
        <taxon>Bacilli</taxon>
        <taxon>Lactobacillales</taxon>
        <taxon>Lactobacillaceae</taxon>
        <taxon>Pediococcus</taxon>
    </lineage>
</organism>
<protein>
    <recommendedName>
        <fullName evidence="3">HPr kinase</fullName>
    </recommendedName>
</protein>
<comment type="caution">
    <text evidence="1">The sequence shown here is derived from an EMBL/GenBank/DDBJ whole genome shotgun (WGS) entry which is preliminary data.</text>
</comment>
<gene>
    <name evidence="1" type="ORF">A7K95_01725</name>
</gene>
<dbReference type="Proteomes" id="UP000077280">
    <property type="component" value="Unassembled WGS sequence"/>
</dbReference>
<keyword evidence="2" id="KW-1185">Reference proteome</keyword>
<sequence>MEKALNDLIKISKKYKKQKDLEHLEVEYLSVFYEGKDFGNYLYKHLSPYFVSNGSSMGEKNKVYCFVLESVDDYEKYFVHAKKIKHYSPSENQVFQKAKYIISTDEDFVYDSQNHCIIYTNRDETIIFSNRLHYNQACKRVIRDELIYGLVQSQATPSIMLHSSCAVDNTGKAILICGDKGAGKTTTLVNLLDLGYDLLSNDLTFVKQVNGKIWVKGTPESINIGLGTASKFEQLQDIIPENMRELSDHDLWSTHLKPELNWQSFANKFNVKLISEWTELSTILFPKIGEGLVPECNKIEKIQLKKNLQNSFRGINVGHNIPWSTLIEKRHKEVQSSEISKLLDGLLNKSAYKIRYSGKKDELSSLIYESITKKLS</sequence>
<accession>A0ABX2UDL2</accession>
<dbReference type="Gene3D" id="3.40.50.300">
    <property type="entry name" value="P-loop containing nucleotide triphosphate hydrolases"/>
    <property type="match status" value="1"/>
</dbReference>
<evidence type="ECO:0000313" key="1">
    <source>
        <dbReference type="EMBL" id="OAD63271.1"/>
    </source>
</evidence>
<dbReference type="EMBL" id="LXND01000083">
    <property type="protein sequence ID" value="OAD63271.1"/>
    <property type="molecule type" value="Genomic_DNA"/>
</dbReference>
<proteinExistence type="predicted"/>
<dbReference type="InterPro" id="IPR027417">
    <property type="entry name" value="P-loop_NTPase"/>
</dbReference>
<dbReference type="SUPFAM" id="SSF53795">
    <property type="entry name" value="PEP carboxykinase-like"/>
    <property type="match status" value="1"/>
</dbReference>
<name>A0ABX2UDL2_9LACO</name>